<evidence type="ECO:0000256" key="3">
    <source>
        <dbReference type="ARBA" id="ARBA00022538"/>
    </source>
</evidence>
<accession>A0A830HNX5</accession>
<feature type="compositionally biased region" description="Basic and acidic residues" evidence="12">
    <location>
        <begin position="444"/>
        <end position="456"/>
    </location>
</feature>
<evidence type="ECO:0000256" key="9">
    <source>
        <dbReference type="ARBA" id="ARBA00023065"/>
    </source>
</evidence>
<organism evidence="15 16">
    <name type="scientific">Pycnococcus provasolii</name>
    <dbReference type="NCBI Taxonomy" id="41880"/>
    <lineage>
        <taxon>Eukaryota</taxon>
        <taxon>Viridiplantae</taxon>
        <taxon>Chlorophyta</taxon>
        <taxon>Pseudoscourfieldiophyceae</taxon>
        <taxon>Pseudoscourfieldiales</taxon>
        <taxon>Pycnococcaceae</taxon>
        <taxon>Pycnococcus</taxon>
    </lineage>
</organism>
<feature type="transmembrane region" description="Helical" evidence="13">
    <location>
        <begin position="272"/>
        <end position="293"/>
    </location>
</feature>
<keyword evidence="16" id="KW-1185">Reference proteome</keyword>
<keyword evidence="2" id="KW-0813">Transport</keyword>
<feature type="transmembrane region" description="Helical" evidence="13">
    <location>
        <begin position="173"/>
        <end position="193"/>
    </location>
</feature>
<dbReference type="EMBL" id="BNJQ01000020">
    <property type="protein sequence ID" value="GHP08423.1"/>
    <property type="molecule type" value="Genomic_DNA"/>
</dbReference>
<keyword evidence="3" id="KW-0633">Potassium transport</keyword>
<evidence type="ECO:0000256" key="8">
    <source>
        <dbReference type="ARBA" id="ARBA00022989"/>
    </source>
</evidence>
<feature type="transmembrane region" description="Helical" evidence="13">
    <location>
        <begin position="347"/>
        <end position="368"/>
    </location>
</feature>
<protein>
    <recommendedName>
        <fullName evidence="14">Ion transport domain-containing protein</fullName>
    </recommendedName>
</protein>
<keyword evidence="7" id="KW-0630">Potassium</keyword>
<evidence type="ECO:0000256" key="7">
    <source>
        <dbReference type="ARBA" id="ARBA00022958"/>
    </source>
</evidence>
<dbReference type="FunFam" id="1.10.287.70:FF:000097">
    <property type="entry name" value="Potassium voltage-gated channel subfamily G member 3"/>
    <property type="match status" value="1"/>
</dbReference>
<evidence type="ECO:0000313" key="15">
    <source>
        <dbReference type="EMBL" id="GHP08423.1"/>
    </source>
</evidence>
<feature type="transmembrane region" description="Helical" evidence="13">
    <location>
        <begin position="205"/>
        <end position="223"/>
    </location>
</feature>
<feature type="transmembrane region" description="Helical" evidence="13">
    <location>
        <begin position="139"/>
        <end position="161"/>
    </location>
</feature>
<comment type="caution">
    <text evidence="15">The sequence shown here is derived from an EMBL/GenBank/DDBJ whole genome shotgun (WGS) entry which is preliminary data.</text>
</comment>
<dbReference type="Proteomes" id="UP000660262">
    <property type="component" value="Unassembled WGS sequence"/>
</dbReference>
<dbReference type="PRINTS" id="PR00169">
    <property type="entry name" value="KCHANNEL"/>
</dbReference>
<comment type="subcellular location">
    <subcellularLocation>
        <location evidence="1">Membrane</location>
        <topology evidence="1">Multi-pass membrane protein</topology>
    </subcellularLocation>
</comment>
<feature type="compositionally biased region" description="Basic and acidic residues" evidence="12">
    <location>
        <begin position="1"/>
        <end position="20"/>
    </location>
</feature>
<feature type="compositionally biased region" description="Basic and acidic residues" evidence="12">
    <location>
        <begin position="486"/>
        <end position="505"/>
    </location>
</feature>
<dbReference type="GO" id="GO:0005249">
    <property type="term" value="F:voltage-gated potassium channel activity"/>
    <property type="evidence" value="ECO:0007669"/>
    <property type="project" value="InterPro"/>
</dbReference>
<gene>
    <name evidence="15" type="ORF">PPROV_000716200</name>
</gene>
<evidence type="ECO:0000256" key="6">
    <source>
        <dbReference type="ARBA" id="ARBA00022882"/>
    </source>
</evidence>
<dbReference type="AlphaFoldDB" id="A0A830HNX5"/>
<dbReference type="InterPro" id="IPR027359">
    <property type="entry name" value="Volt_channel_dom_sf"/>
</dbReference>
<dbReference type="PANTHER" id="PTHR11537:SF254">
    <property type="entry name" value="POTASSIUM VOLTAGE-GATED CHANNEL PROTEIN SHAB"/>
    <property type="match status" value="1"/>
</dbReference>
<feature type="compositionally biased region" description="Low complexity" evidence="12">
    <location>
        <begin position="474"/>
        <end position="484"/>
    </location>
</feature>
<keyword evidence="11" id="KW-0407">Ion channel</keyword>
<keyword evidence="9" id="KW-0406">Ion transport</keyword>
<dbReference type="InterPro" id="IPR003968">
    <property type="entry name" value="K_chnl_volt-dep_Kv"/>
</dbReference>
<dbReference type="FunFam" id="1.20.120.350:FF:000091">
    <property type="entry name" value="Predicted protein"/>
    <property type="match status" value="1"/>
</dbReference>
<keyword evidence="8 13" id="KW-1133">Transmembrane helix</keyword>
<evidence type="ECO:0000256" key="12">
    <source>
        <dbReference type="SAM" id="MobiDB-lite"/>
    </source>
</evidence>
<keyword evidence="5" id="KW-0631">Potassium channel</keyword>
<evidence type="ECO:0000259" key="14">
    <source>
        <dbReference type="Pfam" id="PF00520"/>
    </source>
</evidence>
<evidence type="ECO:0000256" key="10">
    <source>
        <dbReference type="ARBA" id="ARBA00023136"/>
    </source>
</evidence>
<evidence type="ECO:0000256" key="4">
    <source>
        <dbReference type="ARBA" id="ARBA00022692"/>
    </source>
</evidence>
<dbReference type="Pfam" id="PF00520">
    <property type="entry name" value="Ion_trans"/>
    <property type="match status" value="1"/>
</dbReference>
<feature type="compositionally biased region" description="Polar residues" evidence="12">
    <location>
        <begin position="64"/>
        <end position="84"/>
    </location>
</feature>
<keyword evidence="6" id="KW-0851">Voltage-gated channel</keyword>
<dbReference type="GO" id="GO:0008076">
    <property type="term" value="C:voltage-gated potassium channel complex"/>
    <property type="evidence" value="ECO:0007669"/>
    <property type="project" value="InterPro"/>
</dbReference>
<dbReference type="OrthoDB" id="415460at2759"/>
<evidence type="ECO:0000256" key="1">
    <source>
        <dbReference type="ARBA" id="ARBA00004141"/>
    </source>
</evidence>
<evidence type="ECO:0000256" key="2">
    <source>
        <dbReference type="ARBA" id="ARBA00022448"/>
    </source>
</evidence>
<keyword evidence="4 13" id="KW-0812">Transmembrane</keyword>
<evidence type="ECO:0000256" key="5">
    <source>
        <dbReference type="ARBA" id="ARBA00022826"/>
    </source>
</evidence>
<dbReference type="SUPFAM" id="SSF81324">
    <property type="entry name" value="Voltage-gated potassium channels"/>
    <property type="match status" value="1"/>
</dbReference>
<feature type="region of interest" description="Disordered" evidence="12">
    <location>
        <begin position="58"/>
        <end position="113"/>
    </location>
</feature>
<sequence length="617" mass="69899">MANARIGDEGMRKSEHDQGARMRHRIVAMLENESVKEERRIKALEQIYERYDNGEELRIPERISQLQRGVTPSMPSSPSFNKSKASVAPSPMKGNDKGNEDDTAEDADEESKPLEKKETLLQTFRMSLWVLMTEPDSSIGAYTISITILSLILISSVTFCLETLKSLETDDNAKLVFAWIEFVCIICFTAEYVTKIVVAPNRTQFFFGPLNMIDLVAILPWYFEVLTSSLQIKLQFVRVIRLVRVFRIMKLGGKFGKIQVVATAMSESMDMLGMLLFLLLIGIVIFSTLIYNLEKTADWDANSDGVVERGEGPGPFQSIPACFWWCMVTFMTVGYGDEYPVTAGGKLVACVAMIGSLLIVALPISVIGTNFTEEWMRYKERQKDEARKKLAPRFEDLTVNMLEFNITLEDVLTRLKKQSAEMGEQIVELKDRVVAKRRDKLKESSQEFGEGIERKWGSGTSGGSFGGPDESKSSKPSGLSQSTSMARRESAAENEFQKSHQIRRTDKFAGEISEMRQMNEELIGLKEAMLRTLRVSSFMRKRSMLKEVNEISHNIEKYDELCDETGLLDSELENIESDAYEMYERWTSEMVSTGNFGTKSIQIFEKTIRRDESSNSS</sequence>
<dbReference type="PANTHER" id="PTHR11537">
    <property type="entry name" value="VOLTAGE-GATED POTASSIUM CHANNEL"/>
    <property type="match status" value="1"/>
</dbReference>
<dbReference type="InterPro" id="IPR005821">
    <property type="entry name" value="Ion_trans_dom"/>
</dbReference>
<keyword evidence="10 13" id="KW-0472">Membrane</keyword>
<feature type="domain" description="Ion transport" evidence="14">
    <location>
        <begin position="143"/>
        <end position="373"/>
    </location>
</feature>
<dbReference type="GO" id="GO:0001508">
    <property type="term" value="P:action potential"/>
    <property type="evidence" value="ECO:0007669"/>
    <property type="project" value="TreeGrafter"/>
</dbReference>
<name>A0A830HNX5_9CHLO</name>
<dbReference type="Gene3D" id="1.20.120.350">
    <property type="entry name" value="Voltage-gated potassium channels. Chain C"/>
    <property type="match status" value="1"/>
</dbReference>
<dbReference type="PRINTS" id="PR01491">
    <property type="entry name" value="KVCHANNEL"/>
</dbReference>
<dbReference type="InterPro" id="IPR028325">
    <property type="entry name" value="VG_K_chnl"/>
</dbReference>
<evidence type="ECO:0000313" key="16">
    <source>
        <dbReference type="Proteomes" id="UP000660262"/>
    </source>
</evidence>
<evidence type="ECO:0000256" key="13">
    <source>
        <dbReference type="SAM" id="Phobius"/>
    </source>
</evidence>
<reference evidence="15" key="1">
    <citation type="submission" date="2020-10" db="EMBL/GenBank/DDBJ databases">
        <title>Unveiling of a novel bifunctional photoreceptor, Dualchrome1, isolated from a cosmopolitan green alga.</title>
        <authorList>
            <person name="Suzuki S."/>
            <person name="Kawachi M."/>
        </authorList>
    </citation>
    <scope>NUCLEOTIDE SEQUENCE</scope>
    <source>
        <strain evidence="15">NIES 2893</strain>
    </source>
</reference>
<dbReference type="Gene3D" id="1.10.287.70">
    <property type="match status" value="1"/>
</dbReference>
<feature type="region of interest" description="Disordered" evidence="12">
    <location>
        <begin position="444"/>
        <end position="505"/>
    </location>
</feature>
<evidence type="ECO:0000256" key="11">
    <source>
        <dbReference type="ARBA" id="ARBA00023303"/>
    </source>
</evidence>
<proteinExistence type="predicted"/>
<feature type="region of interest" description="Disordered" evidence="12">
    <location>
        <begin position="1"/>
        <end position="23"/>
    </location>
</feature>